<protein>
    <submittedName>
        <fullName evidence="1">Uncharacterized protein</fullName>
    </submittedName>
</protein>
<dbReference type="PATRIC" id="fig|84022.5.peg.372"/>
<name>A0A0D8I9N8_9CLOT</name>
<evidence type="ECO:0000313" key="1">
    <source>
        <dbReference type="EMBL" id="AKL96397.1"/>
    </source>
</evidence>
<dbReference type="KEGG" id="cace:CACET_c29530"/>
<sequence>MHTNNNNSSLEEVKNSLDQASEILKEAVKLSVASATENPQIEKQLMELWSSHTKSIKDSFFIEIEKSGNDELGKNLMKYVMFKKF</sequence>
<gene>
    <name evidence="1" type="ORF">CACET_c29530</name>
</gene>
<dbReference type="EMBL" id="CP009687">
    <property type="protein sequence ID" value="AKL96397.1"/>
    <property type="molecule type" value="Genomic_DNA"/>
</dbReference>
<dbReference type="STRING" id="84022.CACET_c29530"/>
<dbReference type="RefSeq" id="WP_044824926.1">
    <property type="nucleotide sequence ID" value="NZ_CP009687.1"/>
</dbReference>
<dbReference type="AlphaFoldDB" id="A0A0D8I9N8"/>
<dbReference type="OrthoDB" id="1925643at2"/>
<keyword evidence="2" id="KW-1185">Reference proteome</keyword>
<reference evidence="1 2" key="1">
    <citation type="submission" date="2014-10" db="EMBL/GenBank/DDBJ databases">
        <title>Genome sequence of Clostridium aceticum DSM 1496.</title>
        <authorList>
            <person name="Poehlein A."/>
            <person name="Schiel-Bengelsdorf B."/>
            <person name="Gottschalk G."/>
            <person name="Duerre P."/>
            <person name="Daniel R."/>
        </authorList>
    </citation>
    <scope>NUCLEOTIDE SEQUENCE [LARGE SCALE GENOMIC DNA]</scope>
    <source>
        <strain evidence="1 2">DSM 1496</strain>
    </source>
</reference>
<organism evidence="1 2">
    <name type="scientific">Clostridium aceticum</name>
    <dbReference type="NCBI Taxonomy" id="84022"/>
    <lineage>
        <taxon>Bacteria</taxon>
        <taxon>Bacillati</taxon>
        <taxon>Bacillota</taxon>
        <taxon>Clostridia</taxon>
        <taxon>Eubacteriales</taxon>
        <taxon>Clostridiaceae</taxon>
        <taxon>Clostridium</taxon>
    </lineage>
</organism>
<proteinExistence type="predicted"/>
<dbReference type="Proteomes" id="UP000035704">
    <property type="component" value="Chromosome"/>
</dbReference>
<accession>A0A0D8I9N8</accession>
<evidence type="ECO:0000313" key="2">
    <source>
        <dbReference type="Proteomes" id="UP000035704"/>
    </source>
</evidence>